<dbReference type="EMBL" id="PQIB02000016">
    <property type="protein sequence ID" value="RLM61156.1"/>
    <property type="molecule type" value="Genomic_DNA"/>
</dbReference>
<dbReference type="InterPro" id="IPR044859">
    <property type="entry name" value="Allene_oxi_cyc_Dirigent"/>
</dbReference>
<evidence type="ECO:0000256" key="2">
    <source>
        <dbReference type="ARBA" id="ARBA00011738"/>
    </source>
</evidence>
<keyword evidence="4" id="KW-0732">Signal</keyword>
<dbReference type="GO" id="GO:0048046">
    <property type="term" value="C:apoplast"/>
    <property type="evidence" value="ECO:0007669"/>
    <property type="project" value="UniProtKB-SubCell"/>
</dbReference>
<dbReference type="InterPro" id="IPR004265">
    <property type="entry name" value="Dirigent"/>
</dbReference>
<gene>
    <name evidence="5" type="ORF">C2845_PM14G05430</name>
</gene>
<dbReference type="AlphaFoldDB" id="A0A3L6PS88"/>
<evidence type="ECO:0000256" key="3">
    <source>
        <dbReference type="ARBA" id="ARBA00022525"/>
    </source>
</evidence>
<proteinExistence type="inferred from homology"/>
<accession>A0A3L6PS88</accession>
<evidence type="ECO:0000256" key="1">
    <source>
        <dbReference type="ARBA" id="ARBA00010746"/>
    </source>
</evidence>
<evidence type="ECO:0000313" key="6">
    <source>
        <dbReference type="Proteomes" id="UP000275267"/>
    </source>
</evidence>
<dbReference type="Pfam" id="PF03018">
    <property type="entry name" value="Dirigent"/>
    <property type="match status" value="1"/>
</dbReference>
<feature type="signal peptide" evidence="4">
    <location>
        <begin position="1"/>
        <end position="22"/>
    </location>
</feature>
<keyword evidence="4" id="KW-0052">Apoplast</keyword>
<organism evidence="5 6">
    <name type="scientific">Panicum miliaceum</name>
    <name type="common">Proso millet</name>
    <name type="synonym">Broomcorn millet</name>
    <dbReference type="NCBI Taxonomy" id="4540"/>
    <lineage>
        <taxon>Eukaryota</taxon>
        <taxon>Viridiplantae</taxon>
        <taxon>Streptophyta</taxon>
        <taxon>Embryophyta</taxon>
        <taxon>Tracheophyta</taxon>
        <taxon>Spermatophyta</taxon>
        <taxon>Magnoliopsida</taxon>
        <taxon>Liliopsida</taxon>
        <taxon>Poales</taxon>
        <taxon>Poaceae</taxon>
        <taxon>PACMAD clade</taxon>
        <taxon>Panicoideae</taxon>
        <taxon>Panicodae</taxon>
        <taxon>Paniceae</taxon>
        <taxon>Panicinae</taxon>
        <taxon>Panicum</taxon>
        <taxon>Panicum sect. Panicum</taxon>
    </lineage>
</organism>
<comment type="function">
    <text evidence="4">Dirigent proteins impart stereoselectivity on the phenoxy radical-coupling reaction, yielding optically active lignans from two molecules of coniferyl alcohol in the biosynthesis of lignans, flavonolignans, and alkaloids and thus plays a central role in plant secondary metabolism.</text>
</comment>
<comment type="subunit">
    <text evidence="2 4">Homodimer.</text>
</comment>
<dbReference type="PANTHER" id="PTHR21495">
    <property type="entry name" value="NUCLEOPORIN-RELATED"/>
    <property type="match status" value="1"/>
</dbReference>
<dbReference type="GO" id="GO:0009699">
    <property type="term" value="P:phenylpropanoid biosynthetic process"/>
    <property type="evidence" value="ECO:0007669"/>
    <property type="project" value="UniProtKB-ARBA"/>
</dbReference>
<comment type="subcellular location">
    <subcellularLocation>
        <location evidence="4">Secreted</location>
        <location evidence="4">Extracellular space</location>
        <location evidence="4">Apoplast</location>
    </subcellularLocation>
</comment>
<dbReference type="OrthoDB" id="602353at2759"/>
<evidence type="ECO:0000256" key="4">
    <source>
        <dbReference type="RuleBase" id="RU363099"/>
    </source>
</evidence>
<name>A0A3L6PS88_PANMI</name>
<comment type="caution">
    <text evidence="5">The sequence shown here is derived from an EMBL/GenBank/DDBJ whole genome shotgun (WGS) entry which is preliminary data.</text>
</comment>
<comment type="similarity">
    <text evidence="1 4">Belongs to the plant dirigent protein family.</text>
</comment>
<keyword evidence="6" id="KW-1185">Reference proteome</keyword>
<dbReference type="Gene3D" id="2.40.480.10">
    <property type="entry name" value="Allene oxide cyclase-like"/>
    <property type="match status" value="1"/>
</dbReference>
<dbReference type="Proteomes" id="UP000275267">
    <property type="component" value="Unassembled WGS sequence"/>
</dbReference>
<sequence>MGSYYEMVVLSMLAFGISAGCALDDKKLQTTLYIKQTFGQDQRPVGTDTVAINWLIRDGPDAAANTIGHAEGLTTHANLAKNLWVTIMDMVFESGSLAGSTLKVMGLHGAMKDGPGQWSVMGGTGELTTARGIINYKIIKEDSASRTFEILLYVYYTPMETIPVRA</sequence>
<protein>
    <recommendedName>
        <fullName evidence="4">Dirigent protein</fullName>
    </recommendedName>
</protein>
<evidence type="ECO:0000313" key="5">
    <source>
        <dbReference type="EMBL" id="RLM61156.1"/>
    </source>
</evidence>
<feature type="chain" id="PRO_5017850152" description="Dirigent protein" evidence="4">
    <location>
        <begin position="23"/>
        <end position="166"/>
    </location>
</feature>
<reference evidence="6" key="1">
    <citation type="journal article" date="2019" name="Nat. Commun.">
        <title>The genome of broomcorn millet.</title>
        <authorList>
            <person name="Zou C."/>
            <person name="Miki D."/>
            <person name="Li D."/>
            <person name="Tang Q."/>
            <person name="Xiao L."/>
            <person name="Rajput S."/>
            <person name="Deng P."/>
            <person name="Jia W."/>
            <person name="Huang R."/>
            <person name="Zhang M."/>
            <person name="Sun Y."/>
            <person name="Hu J."/>
            <person name="Fu X."/>
            <person name="Schnable P.S."/>
            <person name="Li F."/>
            <person name="Zhang H."/>
            <person name="Feng B."/>
            <person name="Zhu X."/>
            <person name="Liu R."/>
            <person name="Schnable J.C."/>
            <person name="Zhu J.-K."/>
            <person name="Zhang H."/>
        </authorList>
    </citation>
    <scope>NUCLEOTIDE SEQUENCE [LARGE SCALE GENOMIC DNA]</scope>
</reference>
<keyword evidence="3 4" id="KW-0964">Secreted</keyword>